<organism evidence="2 3">
    <name type="scientific">Citrullus colocynthis</name>
    <name type="common">colocynth</name>
    <dbReference type="NCBI Taxonomy" id="252529"/>
    <lineage>
        <taxon>Eukaryota</taxon>
        <taxon>Viridiplantae</taxon>
        <taxon>Streptophyta</taxon>
        <taxon>Embryophyta</taxon>
        <taxon>Tracheophyta</taxon>
        <taxon>Spermatophyta</taxon>
        <taxon>Magnoliopsida</taxon>
        <taxon>eudicotyledons</taxon>
        <taxon>Gunneridae</taxon>
        <taxon>Pentapetalae</taxon>
        <taxon>rosids</taxon>
        <taxon>fabids</taxon>
        <taxon>Cucurbitales</taxon>
        <taxon>Cucurbitaceae</taxon>
        <taxon>Benincaseae</taxon>
        <taxon>Citrullus</taxon>
    </lineage>
</organism>
<proteinExistence type="predicted"/>
<dbReference type="Gene3D" id="1.10.220.160">
    <property type="match status" value="1"/>
</dbReference>
<dbReference type="EMBL" id="OZ021745">
    <property type="protein sequence ID" value="CAK9313856.1"/>
    <property type="molecule type" value="Genomic_DNA"/>
</dbReference>
<dbReference type="Pfam" id="PF00856">
    <property type="entry name" value="SET"/>
    <property type="match status" value="1"/>
</dbReference>
<accession>A0ABP0Y2P7</accession>
<evidence type="ECO:0000259" key="1">
    <source>
        <dbReference type="Pfam" id="PF00856"/>
    </source>
</evidence>
<protein>
    <recommendedName>
        <fullName evidence="1">SET domain-containing protein</fullName>
    </recommendedName>
</protein>
<evidence type="ECO:0000313" key="2">
    <source>
        <dbReference type="EMBL" id="CAK9313856.1"/>
    </source>
</evidence>
<keyword evidence="3" id="KW-1185">Reference proteome</keyword>
<name>A0ABP0Y2P7_9ROSI</name>
<sequence length="684" mass="76096">MFNVHDKLTFILRLCLQCWVDQDDKMVGLGGGYKDRNKARALEEPRIDTEMEMEMRAMEDIEMAEDITPPLFPLAAALHDSFLLTHCSSCFSPLPNPPISHSNLLHYCSLKCSLSHSDPLTTAFFSALPFPSSDTADLRASLRLLLLLLSHPSASHSAPPERIFGLLTNRHKLMIPQDHSEVFLKLREGAAAIAACRRNNSADISHGNALEEAVLCLVLTNAVDVQDSIGRTIGIAVYAPTFCWINHSCSPNACYRFETPSDSTTTRLRIAPSCTDLVANEGSCNQGYGPRVVVRSIKSIRKGEAVTIAYCDLLQPKAMRQSELWSRYQFSCSCQRCSVEPLTYVDHALQEISAVKVELLDSTSFSNFDHDKVVRRMNDYVDNVITEYLSIGSPESCCEKLQELLTLGFCDEQAEDGEGKQPVNLRLHPLHFLSLNAYTALASAYKVRSCDLLALSSEMDNNDENQRDASTMSRTSAAYSLFLAGATHHLFLSEPSLIASAANCWVVAGESLLTLARHSSLWATTNSSKWGFPVGRRMCSNCSWVDKFNASRILGRSIEADFREFSCISNCIANMSQKTWSFLTHGCPYLKAFTDPFDFSWPKTIMTYSSDRDIGARSIDRSCACSKTKDVCFQSEPQHSNQVRESIIGLGIHCLFYGGYLASIFYGHHSHLASQIQNILHDLD</sequence>
<feature type="domain" description="SET" evidence="1">
    <location>
        <begin position="237"/>
        <end position="310"/>
    </location>
</feature>
<dbReference type="PANTHER" id="PTHR47780:SF1">
    <property type="entry name" value="PROTEIN SET DOMAIN GROUP 41"/>
    <property type="match status" value="1"/>
</dbReference>
<dbReference type="PANTHER" id="PTHR47780">
    <property type="entry name" value="PROTEIN SET DOMAIN GROUP 41"/>
    <property type="match status" value="1"/>
</dbReference>
<reference evidence="2 3" key="1">
    <citation type="submission" date="2024-03" db="EMBL/GenBank/DDBJ databases">
        <authorList>
            <person name="Gkanogiannis A."/>
            <person name="Becerra Lopez-Lavalle L."/>
        </authorList>
    </citation>
    <scope>NUCLEOTIDE SEQUENCE [LARGE SCALE GENOMIC DNA]</scope>
</reference>
<evidence type="ECO:0000313" key="3">
    <source>
        <dbReference type="Proteomes" id="UP001642487"/>
    </source>
</evidence>
<gene>
    <name evidence="2" type="ORF">CITCOLO1_LOCUS5593</name>
</gene>
<dbReference type="SUPFAM" id="SSF82199">
    <property type="entry name" value="SET domain"/>
    <property type="match status" value="1"/>
</dbReference>
<dbReference type="Gene3D" id="6.10.140.2220">
    <property type="match status" value="1"/>
</dbReference>
<dbReference type="Proteomes" id="UP001642487">
    <property type="component" value="Chromosome 11"/>
</dbReference>
<dbReference type="Gene3D" id="2.170.270.10">
    <property type="entry name" value="SET domain"/>
    <property type="match status" value="1"/>
</dbReference>
<dbReference type="InterPro" id="IPR046341">
    <property type="entry name" value="SET_dom_sf"/>
</dbReference>
<dbReference type="CDD" id="cd20071">
    <property type="entry name" value="SET_SMYD"/>
    <property type="match status" value="1"/>
</dbReference>
<dbReference type="InterPro" id="IPR001214">
    <property type="entry name" value="SET_dom"/>
</dbReference>